<comment type="caution">
    <text evidence="2">The sequence shown here is derived from an EMBL/GenBank/DDBJ whole genome shotgun (WGS) entry which is preliminary data.</text>
</comment>
<dbReference type="RefSeq" id="WP_246117063.1">
    <property type="nucleotide sequence ID" value="NZ_CP042163.1"/>
</dbReference>
<reference evidence="2 3" key="1">
    <citation type="submission" date="2023-03" db="EMBL/GenBank/DDBJ databases">
        <title>Bacillus Genome Sequencing.</title>
        <authorList>
            <person name="Dunlap C."/>
        </authorList>
    </citation>
    <scope>NUCLEOTIDE SEQUENCE [LARGE SCALE GENOMIC DNA]</scope>
    <source>
        <strain evidence="2 3">B-4107</strain>
    </source>
</reference>
<accession>A0ABU6NET1</accession>
<dbReference type="EMBL" id="JAROAS010000001">
    <property type="protein sequence ID" value="MED4126703.1"/>
    <property type="molecule type" value="Genomic_DNA"/>
</dbReference>
<organism evidence="2 3">
    <name type="scientific">Shouchella miscanthi</name>
    <dbReference type="NCBI Taxonomy" id="2598861"/>
    <lineage>
        <taxon>Bacteria</taxon>
        <taxon>Bacillati</taxon>
        <taxon>Bacillota</taxon>
        <taxon>Bacilli</taxon>
        <taxon>Bacillales</taxon>
        <taxon>Bacillaceae</taxon>
        <taxon>Shouchella</taxon>
    </lineage>
</organism>
<dbReference type="PANTHER" id="PTHR15032:SF36">
    <property type="entry name" value="METALLO-BETA-LACTAMASE DOMAIN-CONTAINING PROTEIN"/>
    <property type="match status" value="1"/>
</dbReference>
<dbReference type="Proteomes" id="UP001341820">
    <property type="component" value="Unassembled WGS sequence"/>
</dbReference>
<proteinExistence type="predicted"/>
<evidence type="ECO:0000313" key="2">
    <source>
        <dbReference type="EMBL" id="MED4126703.1"/>
    </source>
</evidence>
<evidence type="ECO:0000259" key="1">
    <source>
        <dbReference type="Pfam" id="PF12706"/>
    </source>
</evidence>
<keyword evidence="3" id="KW-1185">Reference proteome</keyword>
<feature type="domain" description="Metallo-beta-lactamase" evidence="1">
    <location>
        <begin position="75"/>
        <end position="264"/>
    </location>
</feature>
<dbReference type="SUPFAM" id="SSF56281">
    <property type="entry name" value="Metallo-hydrolase/oxidoreductase"/>
    <property type="match status" value="1"/>
</dbReference>
<sequence>MKKQRFENLNGVQNQHQLKDFVSWYRERMSKTKDLTKTIAVKHQPDYRLIHNANVDSLTWIGHATFLIRINGLTVVTDPVWTNFMGTTKRNVPVTIPIQHLPEIDVVLISHGHYDHLHIQSLRHLPGDPLFLIPRGLKALLKKKGFLEERIVELDWWEEWSNQNVTLTFVPAQHWVKRGLFDTNTSRWGGWVLESTAQSLYFAGDSGYFEGFKQLQKIKSIDYALVPIGAYEPEWFMELDHMKPEDAVQAFIDLGASHMVPMHYGTFRLADDTGPEALERFEQAWKEKGINEKKKSVLPIGGTLRL</sequence>
<dbReference type="InterPro" id="IPR036866">
    <property type="entry name" value="RibonucZ/Hydroxyglut_hydro"/>
</dbReference>
<dbReference type="Gene3D" id="3.60.15.10">
    <property type="entry name" value="Ribonuclease Z/Hydroxyacylglutathione hydrolase-like"/>
    <property type="match status" value="1"/>
</dbReference>
<dbReference type="PANTHER" id="PTHR15032">
    <property type="entry name" value="N-ACYL-PHOSPHATIDYLETHANOLAMINE-HYDROLYZING PHOSPHOLIPASE D"/>
    <property type="match status" value="1"/>
</dbReference>
<dbReference type="InterPro" id="IPR024884">
    <property type="entry name" value="NAPE-PLD"/>
</dbReference>
<dbReference type="Pfam" id="PF12706">
    <property type="entry name" value="Lactamase_B_2"/>
    <property type="match status" value="1"/>
</dbReference>
<dbReference type="PIRSF" id="PIRSF038896">
    <property type="entry name" value="NAPE-PLD"/>
    <property type="match status" value="1"/>
</dbReference>
<name>A0ABU6NET1_9BACI</name>
<dbReference type="InterPro" id="IPR001279">
    <property type="entry name" value="Metallo-B-lactamas"/>
</dbReference>
<gene>
    <name evidence="2" type="ORF">P5F74_00925</name>
</gene>
<protein>
    <submittedName>
        <fullName evidence="2">MBL fold metallo-hydrolase</fullName>
    </submittedName>
</protein>
<evidence type="ECO:0000313" key="3">
    <source>
        <dbReference type="Proteomes" id="UP001341820"/>
    </source>
</evidence>